<dbReference type="EMBL" id="CAJNOK010036607">
    <property type="protein sequence ID" value="CAF1523962.1"/>
    <property type="molecule type" value="Genomic_DNA"/>
</dbReference>
<comment type="caution">
    <text evidence="2">The sequence shown here is derived from an EMBL/GenBank/DDBJ whole genome shotgun (WGS) entry which is preliminary data.</text>
</comment>
<protein>
    <submittedName>
        <fullName evidence="2">Uncharacterized protein</fullName>
    </submittedName>
</protein>
<reference evidence="2" key="1">
    <citation type="submission" date="2021-02" db="EMBL/GenBank/DDBJ databases">
        <authorList>
            <person name="Nowell W R."/>
        </authorList>
    </citation>
    <scope>NUCLEOTIDE SEQUENCE</scope>
</reference>
<dbReference type="Proteomes" id="UP000682733">
    <property type="component" value="Unassembled WGS sequence"/>
</dbReference>
<name>A0A8S2TWA3_9BILA</name>
<dbReference type="AlphaFoldDB" id="A0A8S2TWA3"/>
<dbReference type="EMBL" id="CAJOBA010058773">
    <property type="protein sequence ID" value="CAF4310760.1"/>
    <property type="molecule type" value="Genomic_DNA"/>
</dbReference>
<organism evidence="2 3">
    <name type="scientific">Didymodactylos carnosus</name>
    <dbReference type="NCBI Taxonomy" id="1234261"/>
    <lineage>
        <taxon>Eukaryota</taxon>
        <taxon>Metazoa</taxon>
        <taxon>Spiralia</taxon>
        <taxon>Gnathifera</taxon>
        <taxon>Rotifera</taxon>
        <taxon>Eurotatoria</taxon>
        <taxon>Bdelloidea</taxon>
        <taxon>Philodinida</taxon>
        <taxon>Philodinidae</taxon>
        <taxon>Didymodactylos</taxon>
    </lineage>
</organism>
<evidence type="ECO:0000313" key="1">
    <source>
        <dbReference type="EMBL" id="CAF1523962.1"/>
    </source>
</evidence>
<accession>A0A8S2TWA3</accession>
<evidence type="ECO:0000313" key="3">
    <source>
        <dbReference type="Proteomes" id="UP000682733"/>
    </source>
</evidence>
<dbReference type="Proteomes" id="UP000677228">
    <property type="component" value="Unassembled WGS sequence"/>
</dbReference>
<proteinExistence type="predicted"/>
<sequence>KNEYYAQHVRYKVVDRLLRLCLKLNDIDIDLLLDSIVKCLVSKYYLTVFDTVNLRQPLFDPKQLFFIRECPDFILQHGYKWQDKIATELCKPMLKNTQLIFTKHFPIILEGDDIIDPLYNNWERNNQVKKKEFYSGLVIDNISSILDTPALTDSVHRNHQLFHVDVGLVAYCVILLYNLAFNKELFKTLKAKSVIDICEILRTAKDDTIHFASQTLSTSLKQTEIDQIKDPYHLTKGYLYYIENIMMNQIGHIMMFH</sequence>
<feature type="non-terminal residue" evidence="2">
    <location>
        <position position="1"/>
    </location>
</feature>
<evidence type="ECO:0000313" key="2">
    <source>
        <dbReference type="EMBL" id="CAF4310760.1"/>
    </source>
</evidence>
<gene>
    <name evidence="1" type="ORF">OVA965_LOCUS37919</name>
    <name evidence="2" type="ORF">TMI583_LOCUS39049</name>
</gene>